<evidence type="ECO:0000256" key="1">
    <source>
        <dbReference type="ARBA" id="ARBA00005254"/>
    </source>
</evidence>
<dbReference type="InterPro" id="IPR014748">
    <property type="entry name" value="Enoyl-CoA_hydra_C"/>
</dbReference>
<dbReference type="SUPFAM" id="SSF52096">
    <property type="entry name" value="ClpP/crotonase"/>
    <property type="match status" value="1"/>
</dbReference>
<name>A0ABV7XDP4_9SPHN</name>
<dbReference type="Gene3D" id="3.90.226.10">
    <property type="entry name" value="2-enoyl-CoA Hydratase, Chain A, domain 1"/>
    <property type="match status" value="1"/>
</dbReference>
<organism evidence="3 4">
    <name type="scientific">Sphingoaurantiacus capsulatus</name>
    <dbReference type="NCBI Taxonomy" id="1771310"/>
    <lineage>
        <taxon>Bacteria</taxon>
        <taxon>Pseudomonadati</taxon>
        <taxon>Pseudomonadota</taxon>
        <taxon>Alphaproteobacteria</taxon>
        <taxon>Sphingomonadales</taxon>
        <taxon>Sphingosinicellaceae</taxon>
        <taxon>Sphingoaurantiacus</taxon>
    </lineage>
</organism>
<dbReference type="RefSeq" id="WP_380863622.1">
    <property type="nucleotide sequence ID" value="NZ_JBHRXV010000013.1"/>
</dbReference>
<accession>A0ABV7XDP4</accession>
<dbReference type="InterPro" id="IPR018376">
    <property type="entry name" value="Enoyl-CoA_hyd/isom_CS"/>
</dbReference>
<protein>
    <submittedName>
        <fullName evidence="3">Enoyl-CoA hydratase/isomerase family protein</fullName>
    </submittedName>
</protein>
<dbReference type="NCBIfam" id="NF005595">
    <property type="entry name" value="PRK07327.1"/>
    <property type="match status" value="1"/>
</dbReference>
<dbReference type="EMBL" id="JBHRXV010000013">
    <property type="protein sequence ID" value="MFC3714282.1"/>
    <property type="molecule type" value="Genomic_DNA"/>
</dbReference>
<evidence type="ECO:0000256" key="2">
    <source>
        <dbReference type="RuleBase" id="RU003707"/>
    </source>
</evidence>
<dbReference type="PANTHER" id="PTHR43459:SF3">
    <property type="entry name" value="ENOYL-COA HYDRATASE ECHA15 (ENOYL HYDRASE) (UNSATURATED ACYL-COA HYDRATASE) (CROTONASE)-RELATED"/>
    <property type="match status" value="1"/>
</dbReference>
<dbReference type="Proteomes" id="UP001595615">
    <property type="component" value="Unassembled WGS sequence"/>
</dbReference>
<comment type="similarity">
    <text evidence="1 2">Belongs to the enoyl-CoA hydratase/isomerase family.</text>
</comment>
<sequence>MLPEKYARLNPTIDENGVLELVLNDGKMNAVDGAMHKLLADVWRDIDADPEVRCVLLRAEGRAFSAGGDLGWVNELATDFGARAKGFREARDLVHNIVNCAKPTVSAINGVAVGAGLALAVLTDISIAGKSALLLDGHTRIGVAAGDHGVLSWPILCGLARARYYLLLCDRLDGQTAADIGLVAQCVEDNQLLARAREVATRLAKGSPTAIRWTKHTLNHWLRLAGPAFEASLAAEFLGFSGPDALEGIAAVKEKREPNFTGPTDD</sequence>
<evidence type="ECO:0000313" key="4">
    <source>
        <dbReference type="Proteomes" id="UP001595615"/>
    </source>
</evidence>
<proteinExistence type="inferred from homology"/>
<dbReference type="InterPro" id="IPR029045">
    <property type="entry name" value="ClpP/crotonase-like_dom_sf"/>
</dbReference>
<dbReference type="Gene3D" id="1.10.12.10">
    <property type="entry name" value="Lyase 2-enoyl-coa Hydratase, Chain A, domain 2"/>
    <property type="match status" value="1"/>
</dbReference>
<gene>
    <name evidence="3" type="ORF">ACFOMD_17065</name>
</gene>
<dbReference type="CDD" id="cd06558">
    <property type="entry name" value="crotonase-like"/>
    <property type="match status" value="1"/>
</dbReference>
<evidence type="ECO:0000313" key="3">
    <source>
        <dbReference type="EMBL" id="MFC3714282.1"/>
    </source>
</evidence>
<dbReference type="Pfam" id="PF00378">
    <property type="entry name" value="ECH_1"/>
    <property type="match status" value="1"/>
</dbReference>
<dbReference type="PANTHER" id="PTHR43459">
    <property type="entry name" value="ENOYL-COA HYDRATASE"/>
    <property type="match status" value="1"/>
</dbReference>
<reference evidence="4" key="1">
    <citation type="journal article" date="2019" name="Int. J. Syst. Evol. Microbiol.">
        <title>The Global Catalogue of Microorganisms (GCM) 10K type strain sequencing project: providing services to taxonomists for standard genome sequencing and annotation.</title>
        <authorList>
            <consortium name="The Broad Institute Genomics Platform"/>
            <consortium name="The Broad Institute Genome Sequencing Center for Infectious Disease"/>
            <person name="Wu L."/>
            <person name="Ma J."/>
        </authorList>
    </citation>
    <scope>NUCLEOTIDE SEQUENCE [LARGE SCALE GENOMIC DNA]</scope>
    <source>
        <strain evidence="4">KCTC 42644</strain>
    </source>
</reference>
<dbReference type="PROSITE" id="PS00166">
    <property type="entry name" value="ENOYL_COA_HYDRATASE"/>
    <property type="match status" value="1"/>
</dbReference>
<keyword evidence="4" id="KW-1185">Reference proteome</keyword>
<dbReference type="InterPro" id="IPR001753">
    <property type="entry name" value="Enoyl-CoA_hydra/iso"/>
</dbReference>
<comment type="caution">
    <text evidence="3">The sequence shown here is derived from an EMBL/GenBank/DDBJ whole genome shotgun (WGS) entry which is preliminary data.</text>
</comment>